<feature type="signal peptide" evidence="1">
    <location>
        <begin position="1"/>
        <end position="18"/>
    </location>
</feature>
<evidence type="ECO:0000313" key="2">
    <source>
        <dbReference type="EMBL" id="TFB01929.1"/>
    </source>
</evidence>
<dbReference type="EMBL" id="PPTA01000008">
    <property type="protein sequence ID" value="TFB01929.1"/>
    <property type="molecule type" value="Genomic_DNA"/>
</dbReference>
<keyword evidence="1" id="KW-0732">Signal</keyword>
<comment type="caution">
    <text evidence="2">The sequence shown here is derived from an EMBL/GenBank/DDBJ whole genome shotgun (WGS) entry which is preliminary data.</text>
</comment>
<protein>
    <recommendedName>
        <fullName evidence="4">Late sexual development protein</fullName>
    </recommendedName>
</protein>
<proteinExistence type="predicted"/>
<sequence length="417" mass="44155">MSFGNLITITFITTAASAVRTTTAAVDQHRPILYSYTQQSKTMAKLTKVLASALALAGSSAATWPPNSKDCTTTAAAADGFPTPNAQQLRAISERADGSLSNAPPPATLADSTLQSLQVIAFNEEFETAYFQSLLANVTLGVPGYESWKGYGKAELEKILKVIIAQEELHALNALNALNKFKKLAPLPCKYRFPVTNIHDAIAVAEAFTAVVMGTLQDVSQAAAAAGDAGIVRGVASVIGQEGEQNGFYRTLLGAVPSEKPFLTTNVGPFAFSFLNNNFVVPNSCPFDINALGVPIFTQLSVEGGSAALDIRPEDQWLNYSADLSSVKNAAKFSNGNGEGLFVTYFSGQLVPISVPVKDFKWNGGKVTFKAFFPFEENIMFGLSIASLTDGGNFTNPDAVPAATLAAPAIINVNDDF</sequence>
<dbReference type="Proteomes" id="UP001642720">
    <property type="component" value="Unassembled WGS sequence"/>
</dbReference>
<feature type="chain" id="PRO_5045345615" description="Late sexual development protein" evidence="1">
    <location>
        <begin position="19"/>
        <end position="417"/>
    </location>
</feature>
<keyword evidence="3" id="KW-1185">Reference proteome</keyword>
<dbReference type="RefSeq" id="XP_073558130.1">
    <property type="nucleotide sequence ID" value="XM_073703807.1"/>
</dbReference>
<reference evidence="2 3" key="1">
    <citation type="submission" date="2018-01" db="EMBL/GenBank/DDBJ databases">
        <title>Genome characterization of the sugarcane-associated fungus Trichoderma ghanense CCMA-1212 and their application in lignocelulose bioconversion.</title>
        <authorList>
            <person name="Steindorff A.S."/>
            <person name="Mendes T.D."/>
            <person name="Vilela E.S.D."/>
            <person name="Rodrigues D.S."/>
            <person name="Formighieri E.F."/>
            <person name="Melo I.S."/>
            <person name="Favaro L.C.L."/>
        </authorList>
    </citation>
    <scope>NUCLEOTIDE SEQUENCE [LARGE SCALE GENOMIC DNA]</scope>
    <source>
        <strain evidence="2 3">CCMA-1212</strain>
    </source>
</reference>
<name>A0ABY2H111_9HYPO</name>
<gene>
    <name evidence="2" type="ORF">CCMA1212_006597</name>
</gene>
<organism evidence="2 3">
    <name type="scientific">Trichoderma ghanense</name>
    <dbReference type="NCBI Taxonomy" id="65468"/>
    <lineage>
        <taxon>Eukaryota</taxon>
        <taxon>Fungi</taxon>
        <taxon>Dikarya</taxon>
        <taxon>Ascomycota</taxon>
        <taxon>Pezizomycotina</taxon>
        <taxon>Sordariomycetes</taxon>
        <taxon>Hypocreomycetidae</taxon>
        <taxon>Hypocreales</taxon>
        <taxon>Hypocreaceae</taxon>
        <taxon>Trichoderma</taxon>
    </lineage>
</organism>
<evidence type="ECO:0000313" key="3">
    <source>
        <dbReference type="Proteomes" id="UP001642720"/>
    </source>
</evidence>
<dbReference type="GeneID" id="300578257"/>
<evidence type="ECO:0008006" key="4">
    <source>
        <dbReference type="Google" id="ProtNLM"/>
    </source>
</evidence>
<accession>A0ABY2H111</accession>
<evidence type="ECO:0000256" key="1">
    <source>
        <dbReference type="SAM" id="SignalP"/>
    </source>
</evidence>